<protein>
    <submittedName>
        <fullName evidence="2">Uncharacterized protein</fullName>
    </submittedName>
</protein>
<feature type="region of interest" description="Disordered" evidence="1">
    <location>
        <begin position="628"/>
        <end position="656"/>
    </location>
</feature>
<keyword evidence="3" id="KW-1185">Reference proteome</keyword>
<dbReference type="Proteomes" id="UP001295684">
    <property type="component" value="Unassembled WGS sequence"/>
</dbReference>
<evidence type="ECO:0000313" key="3">
    <source>
        <dbReference type="Proteomes" id="UP001295684"/>
    </source>
</evidence>
<proteinExistence type="predicted"/>
<dbReference type="AlphaFoldDB" id="A0AAD1Y5I0"/>
<sequence>MERKNMDLITRNACSSNLRPVKVFLLGKEHAHHIMCYDAILPRRGKEAFVTDMILKHHKIKEGVINSKKYHKILLDKDNNFVRSERPHKKELEIPKGFEKPENSFFENSFQDKVDKMNTTRKISMLSKMFEHPDLEEPGESEHSDIMKEKLHDFYIHPLVYPSLDSLLEDLSLKTFEKFDACMVFNHKYELIRNVDQARKHIFIVDKQFLSHVTSKYCKDSTSDEVEEVAKQAEKIYDLVMRKRKMVIPFAEEFEFNRPKKVEMKNLPYEEGIYDINEGDKSAYEKTQKKIYKADPCLYSKIWKFKRGVAHTSSEVSPGVSPGKTEYGRMARASSSLPRLDDETEKAMISSKLLFKDKNNKMVNKLPKTSAMQSPEGSKLSILNKIEFLGSCEINKVSAQSQNLFVTPTAKLAKLKNGSMDYQAMKSNYNKYIDPKSVRNQSIEARMAFKDHRLGGLRKEPQTTSKDHHAKKSRRVDTKDSQVLSSLQKSYKIAKELMKRPKRTPKRLPAANTLKEIKLPVQVSPSAQASLNDLKIRTPNYESLLMLKTGDFLQSFMRKEKSLRANKTNVSLKKSGKGLIPLETVIQRNEIKNSIDRNYLDYGVMGDRGFRSQQEKDWKEKTMKNLHKKMQISSKSPKTLVHTSGGPPDTHPKPLRCMKGVKMKYRKRVSDQKRQKDLKLVYSSSLNKL</sequence>
<reference evidence="2" key="1">
    <citation type="submission" date="2023-07" db="EMBL/GenBank/DDBJ databases">
        <authorList>
            <consortium name="AG Swart"/>
            <person name="Singh M."/>
            <person name="Singh A."/>
            <person name="Seah K."/>
            <person name="Emmerich C."/>
        </authorList>
    </citation>
    <scope>NUCLEOTIDE SEQUENCE</scope>
    <source>
        <strain evidence="2">DP1</strain>
    </source>
</reference>
<name>A0AAD1Y5I0_EUPCR</name>
<evidence type="ECO:0000313" key="2">
    <source>
        <dbReference type="EMBL" id="CAI2385032.1"/>
    </source>
</evidence>
<organism evidence="2 3">
    <name type="scientific">Euplotes crassus</name>
    <dbReference type="NCBI Taxonomy" id="5936"/>
    <lineage>
        <taxon>Eukaryota</taxon>
        <taxon>Sar</taxon>
        <taxon>Alveolata</taxon>
        <taxon>Ciliophora</taxon>
        <taxon>Intramacronucleata</taxon>
        <taxon>Spirotrichea</taxon>
        <taxon>Hypotrichia</taxon>
        <taxon>Euplotida</taxon>
        <taxon>Euplotidae</taxon>
        <taxon>Moneuplotes</taxon>
    </lineage>
</organism>
<dbReference type="EMBL" id="CAMPGE010027399">
    <property type="protein sequence ID" value="CAI2385032.1"/>
    <property type="molecule type" value="Genomic_DNA"/>
</dbReference>
<feature type="compositionally biased region" description="Basic and acidic residues" evidence="1">
    <location>
        <begin position="453"/>
        <end position="467"/>
    </location>
</feature>
<feature type="region of interest" description="Disordered" evidence="1">
    <location>
        <begin position="314"/>
        <end position="339"/>
    </location>
</feature>
<comment type="caution">
    <text evidence="2">The sequence shown here is derived from an EMBL/GenBank/DDBJ whole genome shotgun (WGS) entry which is preliminary data.</text>
</comment>
<evidence type="ECO:0000256" key="1">
    <source>
        <dbReference type="SAM" id="MobiDB-lite"/>
    </source>
</evidence>
<accession>A0AAD1Y5I0</accession>
<feature type="region of interest" description="Disordered" evidence="1">
    <location>
        <begin position="453"/>
        <end position="481"/>
    </location>
</feature>
<gene>
    <name evidence="2" type="ORF">ECRASSUSDP1_LOCUS26574</name>
</gene>